<feature type="domain" description="MATH" evidence="3">
    <location>
        <begin position="20"/>
        <end position="148"/>
    </location>
</feature>
<dbReference type="PANTHER" id="PTHR26379">
    <property type="entry name" value="BTB/POZ AND MATH DOMAIN-CONTAINING PROTEIN 1"/>
    <property type="match status" value="1"/>
</dbReference>
<dbReference type="Proteomes" id="UP000636709">
    <property type="component" value="Unassembled WGS sequence"/>
</dbReference>
<protein>
    <recommendedName>
        <fullName evidence="3">MATH domain-containing protein</fullName>
    </recommendedName>
</protein>
<dbReference type="InterPro" id="IPR002083">
    <property type="entry name" value="MATH/TRAF_dom"/>
</dbReference>
<accession>A0A835E5I6</accession>
<comment type="caution">
    <text evidence="4">The sequence shown here is derived from an EMBL/GenBank/DDBJ whole genome shotgun (WGS) entry which is preliminary data.</text>
</comment>
<evidence type="ECO:0000313" key="5">
    <source>
        <dbReference type="Proteomes" id="UP000636709"/>
    </source>
</evidence>
<sequence length="299" mass="33700">MSSAALTKKTASGCTTEAARGEHVFKIVGYSLKRGLGVGKFVRSRTFSVGGYDWAIRFYPEGLVESVKDCVSVYLELMSENAEARACYGLRLIYQTNRMTGIEYKSPRLFRSSDNTRRFGPRNPRFVLRTELEKNCVRDDCLAIKCNIAVVKESQLSDIKVSYEIEVPPCDIPEHFAELALLRFVYTGLVHGMGDDLDGDDYKDTIWHLLAAADRYAVDRLKLMCQSILSKNLSMKNVAATLALADQHNCDKLKEVCIEFITMEDMNALVSTQGYANLKRACPSVFADILERTSRRRKN</sequence>
<dbReference type="InterPro" id="IPR008974">
    <property type="entry name" value="TRAF-like"/>
</dbReference>
<dbReference type="GO" id="GO:0016567">
    <property type="term" value="P:protein ubiquitination"/>
    <property type="evidence" value="ECO:0007669"/>
    <property type="project" value="InterPro"/>
</dbReference>
<organism evidence="4 5">
    <name type="scientific">Digitaria exilis</name>
    <dbReference type="NCBI Taxonomy" id="1010633"/>
    <lineage>
        <taxon>Eukaryota</taxon>
        <taxon>Viridiplantae</taxon>
        <taxon>Streptophyta</taxon>
        <taxon>Embryophyta</taxon>
        <taxon>Tracheophyta</taxon>
        <taxon>Spermatophyta</taxon>
        <taxon>Magnoliopsida</taxon>
        <taxon>Liliopsida</taxon>
        <taxon>Poales</taxon>
        <taxon>Poaceae</taxon>
        <taxon>PACMAD clade</taxon>
        <taxon>Panicoideae</taxon>
        <taxon>Panicodae</taxon>
        <taxon>Paniceae</taxon>
        <taxon>Anthephorinae</taxon>
        <taxon>Digitaria</taxon>
    </lineage>
</organism>
<dbReference type="OrthoDB" id="6359816at2759"/>
<dbReference type="Pfam" id="PF22486">
    <property type="entry name" value="MATH_2"/>
    <property type="match status" value="1"/>
</dbReference>
<evidence type="ECO:0000256" key="1">
    <source>
        <dbReference type="ARBA" id="ARBA00004906"/>
    </source>
</evidence>
<dbReference type="Gene3D" id="3.30.710.10">
    <property type="entry name" value="Potassium Channel Kv1.1, Chain A"/>
    <property type="match status" value="1"/>
</dbReference>
<comment type="similarity">
    <text evidence="2">Belongs to the Tdpoz family.</text>
</comment>
<evidence type="ECO:0000313" key="4">
    <source>
        <dbReference type="EMBL" id="KAF8662643.1"/>
    </source>
</evidence>
<dbReference type="SUPFAM" id="SSF54695">
    <property type="entry name" value="POZ domain"/>
    <property type="match status" value="1"/>
</dbReference>
<reference evidence="4" key="1">
    <citation type="submission" date="2020-07" db="EMBL/GenBank/DDBJ databases">
        <title>Genome sequence and genetic diversity analysis of an under-domesticated orphan crop, white fonio (Digitaria exilis).</title>
        <authorList>
            <person name="Bennetzen J.L."/>
            <person name="Chen S."/>
            <person name="Ma X."/>
            <person name="Wang X."/>
            <person name="Yssel A.E.J."/>
            <person name="Chaluvadi S.R."/>
            <person name="Johnson M."/>
            <person name="Gangashetty P."/>
            <person name="Hamidou F."/>
            <person name="Sanogo M.D."/>
            <person name="Zwaenepoel A."/>
            <person name="Wallace J."/>
            <person name="Van De Peer Y."/>
            <person name="Van Deynze A."/>
        </authorList>
    </citation>
    <scope>NUCLEOTIDE SEQUENCE</scope>
    <source>
        <tissue evidence="4">Leaves</tissue>
    </source>
</reference>
<dbReference type="AlphaFoldDB" id="A0A835E5I6"/>
<proteinExistence type="inferred from homology"/>
<dbReference type="CDD" id="cd00121">
    <property type="entry name" value="MATH"/>
    <property type="match status" value="1"/>
</dbReference>
<dbReference type="Pfam" id="PF24570">
    <property type="entry name" value="BACK_BPM_SPOP"/>
    <property type="match status" value="1"/>
</dbReference>
<dbReference type="PROSITE" id="PS50144">
    <property type="entry name" value="MATH"/>
    <property type="match status" value="1"/>
</dbReference>
<dbReference type="InterPro" id="IPR045005">
    <property type="entry name" value="BPM1-6"/>
</dbReference>
<dbReference type="Gene3D" id="1.25.40.420">
    <property type="match status" value="1"/>
</dbReference>
<comment type="pathway">
    <text evidence="1">Protein modification; protein ubiquitination.</text>
</comment>
<dbReference type="Gene3D" id="2.60.210.10">
    <property type="entry name" value="Apoptosis, Tumor Necrosis Factor Receptor Associated Protein 2, Chain A"/>
    <property type="match status" value="1"/>
</dbReference>
<keyword evidence="5" id="KW-1185">Reference proteome</keyword>
<dbReference type="PANTHER" id="PTHR26379:SF433">
    <property type="entry name" value="OS08G0226800 PROTEIN"/>
    <property type="match status" value="1"/>
</dbReference>
<name>A0A835E5I6_9POAL</name>
<dbReference type="InterPro" id="IPR056423">
    <property type="entry name" value="BACK_BPM_SPOP"/>
</dbReference>
<dbReference type="SUPFAM" id="SSF49599">
    <property type="entry name" value="TRAF domain-like"/>
    <property type="match status" value="1"/>
</dbReference>
<evidence type="ECO:0000256" key="2">
    <source>
        <dbReference type="ARBA" id="ARBA00010846"/>
    </source>
</evidence>
<dbReference type="InterPro" id="IPR011333">
    <property type="entry name" value="SKP1/BTB/POZ_sf"/>
</dbReference>
<gene>
    <name evidence="4" type="ORF">HU200_056244</name>
</gene>
<dbReference type="EMBL" id="JACEFO010002380">
    <property type="protein sequence ID" value="KAF8662643.1"/>
    <property type="molecule type" value="Genomic_DNA"/>
</dbReference>
<evidence type="ECO:0000259" key="3">
    <source>
        <dbReference type="PROSITE" id="PS50144"/>
    </source>
</evidence>